<dbReference type="EMBL" id="KV750069">
    <property type="protein sequence ID" value="OCL06453.1"/>
    <property type="molecule type" value="Genomic_DNA"/>
</dbReference>
<feature type="non-terminal residue" evidence="2">
    <location>
        <position position="719"/>
    </location>
</feature>
<keyword evidence="3" id="KW-1185">Reference proteome</keyword>
<evidence type="ECO:0000256" key="1">
    <source>
        <dbReference type="SAM" id="MobiDB-lite"/>
    </source>
</evidence>
<organism evidence="2 3">
    <name type="scientific">Glonium stellatum</name>
    <dbReference type="NCBI Taxonomy" id="574774"/>
    <lineage>
        <taxon>Eukaryota</taxon>
        <taxon>Fungi</taxon>
        <taxon>Dikarya</taxon>
        <taxon>Ascomycota</taxon>
        <taxon>Pezizomycotina</taxon>
        <taxon>Dothideomycetes</taxon>
        <taxon>Pleosporomycetidae</taxon>
        <taxon>Gloniales</taxon>
        <taxon>Gloniaceae</taxon>
        <taxon>Glonium</taxon>
    </lineage>
</organism>
<proteinExistence type="predicted"/>
<feature type="compositionally biased region" description="Basic and acidic residues" evidence="1">
    <location>
        <begin position="74"/>
        <end position="84"/>
    </location>
</feature>
<accession>A0A8E2JR62</accession>
<feature type="region of interest" description="Disordered" evidence="1">
    <location>
        <begin position="40"/>
        <end position="98"/>
    </location>
</feature>
<dbReference type="Proteomes" id="UP000250140">
    <property type="component" value="Unassembled WGS sequence"/>
</dbReference>
<evidence type="ECO:0000313" key="2">
    <source>
        <dbReference type="EMBL" id="OCL06453.1"/>
    </source>
</evidence>
<name>A0A8E2JR62_9PEZI</name>
<dbReference type="OrthoDB" id="4159838at2759"/>
<reference evidence="2 3" key="1">
    <citation type="journal article" date="2016" name="Nat. Commun.">
        <title>Ectomycorrhizal ecology is imprinted in the genome of the dominant symbiotic fungus Cenococcum geophilum.</title>
        <authorList>
            <consortium name="DOE Joint Genome Institute"/>
            <person name="Peter M."/>
            <person name="Kohler A."/>
            <person name="Ohm R.A."/>
            <person name="Kuo A."/>
            <person name="Krutzmann J."/>
            <person name="Morin E."/>
            <person name="Arend M."/>
            <person name="Barry K.W."/>
            <person name="Binder M."/>
            <person name="Choi C."/>
            <person name="Clum A."/>
            <person name="Copeland A."/>
            <person name="Grisel N."/>
            <person name="Haridas S."/>
            <person name="Kipfer T."/>
            <person name="LaButti K."/>
            <person name="Lindquist E."/>
            <person name="Lipzen A."/>
            <person name="Maire R."/>
            <person name="Meier B."/>
            <person name="Mihaltcheva S."/>
            <person name="Molinier V."/>
            <person name="Murat C."/>
            <person name="Poggeler S."/>
            <person name="Quandt C.A."/>
            <person name="Sperisen C."/>
            <person name="Tritt A."/>
            <person name="Tisserant E."/>
            <person name="Crous P.W."/>
            <person name="Henrissat B."/>
            <person name="Nehls U."/>
            <person name="Egli S."/>
            <person name="Spatafora J.W."/>
            <person name="Grigoriev I.V."/>
            <person name="Martin F.M."/>
        </authorList>
    </citation>
    <scope>NUCLEOTIDE SEQUENCE [LARGE SCALE GENOMIC DNA]</scope>
    <source>
        <strain evidence="2 3">CBS 207.34</strain>
    </source>
</reference>
<dbReference type="AlphaFoldDB" id="A0A8E2JR62"/>
<gene>
    <name evidence="2" type="ORF">AOQ84DRAFT_296961</name>
</gene>
<evidence type="ECO:0000313" key="3">
    <source>
        <dbReference type="Proteomes" id="UP000250140"/>
    </source>
</evidence>
<protein>
    <submittedName>
        <fullName evidence="2">Uncharacterized protein</fullName>
    </submittedName>
</protein>
<sequence length="719" mass="80742">MNSSYPSEDSIPWTTARCNRLLRPIASRLAILRKSLQNTKSQIGGDFDSQKDAPLKPAPAAERRVNISQGSQETRPRGFDKAQDPDWVPVSKPKCSTKRTYRGRPVKVQAPAKPILDFGFLGHPGEICLPTPFISRSFGKLQDSPEIQNTPLQFPARKGRRPLQTKPKDHLQNLKKEMTPEMWKQVDGLYDGLSNLLQATKTPTGKTRKGTRSLLSSCLRQVPAYIALEEYWQEQDEFRNDDDRDISAEVYEDLESLGTCEGQGWRQLREVVRAHAVCLLRDAIEEGVLGPSTIQGLYQLCMNMSAWNEAEEFLASYVSVQKPITPPLNLRSNLFDPEMSPCLSMLYEFAGRTWRYQFLYDQLELMLSQDLLPVEWLATQGMLPLWSRIVRTLSNGDHRTYANAFRLFETAILRGAGCHVSLYGSTEELPEEDVHDQYSLKRNLLVKSDVRDALSNTFSSLLTILVSIALVSNTRTEEIDKATMHSVTWALDVVALNISSKQDINSEIRTYARTPEAVQTYSERALWSLVASLLVHLDGCNLGPGLISVDLNERILTIDQIGSTSFQHTSHISSALETLPGLVCSMARCAGRAWQDDGFDQLQRLVQSLTSPPGNASHYSQWFMKRLALDTSLEFAEESKAANHSVFAREIEQTVQNFGPIKPTRSPIKLTASPAKGSGFRWEEGICEWVACTPYARQQVKRAARKPIPLELPPTPIDS</sequence>